<protein>
    <submittedName>
        <fullName evidence="1">Uncharacterized protein</fullName>
    </submittedName>
</protein>
<dbReference type="Proteomes" id="UP000315400">
    <property type="component" value="Unassembled WGS sequence"/>
</dbReference>
<dbReference type="EMBL" id="VIFK01000084">
    <property type="protein sequence ID" value="TQE99183.1"/>
    <property type="molecule type" value="Genomic_DNA"/>
</dbReference>
<gene>
    <name evidence="1" type="ORF">FKY71_09890</name>
</gene>
<organism evidence="1 2">
    <name type="scientific">Spiribacter salinus</name>
    <dbReference type="NCBI Taxonomy" id="1335746"/>
    <lineage>
        <taxon>Bacteria</taxon>
        <taxon>Pseudomonadati</taxon>
        <taxon>Pseudomonadota</taxon>
        <taxon>Gammaproteobacteria</taxon>
        <taxon>Chromatiales</taxon>
        <taxon>Ectothiorhodospiraceae</taxon>
        <taxon>Spiribacter</taxon>
    </lineage>
</organism>
<accession>A0A540VSR0</accession>
<comment type="caution">
    <text evidence="1">The sequence shown here is derived from an EMBL/GenBank/DDBJ whole genome shotgun (WGS) entry which is preliminary data.</text>
</comment>
<evidence type="ECO:0000313" key="2">
    <source>
        <dbReference type="Proteomes" id="UP000315400"/>
    </source>
</evidence>
<proteinExistence type="predicted"/>
<dbReference type="AlphaFoldDB" id="A0A540VSR0"/>
<reference evidence="1 2" key="1">
    <citation type="submission" date="2019-06" db="EMBL/GenBank/DDBJ databases">
        <title>Metagenome assembled Genome of Spiribacter salinus SL48-SHIP from the microbial mat of Salt Lake 48 (Novosibirsk region, Russia).</title>
        <authorList>
            <person name="Shipova A."/>
            <person name="Rozanov A.S."/>
            <person name="Bryanskaya A.V."/>
            <person name="Peltek S.E."/>
        </authorList>
    </citation>
    <scope>NUCLEOTIDE SEQUENCE [LARGE SCALE GENOMIC DNA]</scope>
    <source>
        <strain evidence="1">SL48-SHIP-2</strain>
    </source>
</reference>
<name>A0A540VSR0_9GAMM</name>
<sequence length="119" mass="13361">MTKKPENLGDRLGVIGGERKLVRSLRTTGQDSALVCVIIETGKEDAYYVVPLRGPDAMVDIGPYPTVEHAVFNANMIFGRELQLSFRVDMNELEGELLFEDAFAPKTLLKVCYKRNKIK</sequence>
<evidence type="ECO:0000313" key="1">
    <source>
        <dbReference type="EMBL" id="TQE99183.1"/>
    </source>
</evidence>